<feature type="compositionally biased region" description="Low complexity" evidence="1">
    <location>
        <begin position="31"/>
        <end position="44"/>
    </location>
</feature>
<proteinExistence type="predicted"/>
<feature type="compositionally biased region" description="Low complexity" evidence="1">
    <location>
        <begin position="319"/>
        <end position="333"/>
    </location>
</feature>
<sequence>MPETLEQLKIGLENITHVHVNTSKSSGGGSASLSSQASATALSAMVSPHPSQYPTQSQGIGENSQQQQQQQQLSQPQQVVFYQSHEYIISDPNSSSGQTEVLMDQTRSQEYIVEGASYAAVVAGDFQAQPIQPAVPQQQAYEPSTAVGLQTQQAPELRRSSMEQASATAIDSVGGNGQRLMVDSISASYTVTGSGNSIADSSINAGLLREHETWLSNQESVDRIDSSSTTNQTSLPGLQLKLSQLAVSTTDSSYSGINGSEQQSLQAQPSTVTSPSIEQQQKEPKLSNEAKPLIRKVSRFQVQTVQESPRTLEQPATAGSSSSNSSNNNNGSNPKPLLAVMPQSIDLLSNV</sequence>
<dbReference type="EMBL" id="GGFL01016137">
    <property type="protein sequence ID" value="MBW80315.1"/>
    <property type="molecule type" value="Transcribed_RNA"/>
</dbReference>
<reference evidence="2" key="1">
    <citation type="submission" date="2018-01" db="EMBL/GenBank/DDBJ databases">
        <title>An insight into the sialome of Amazonian anophelines.</title>
        <authorList>
            <person name="Ribeiro J.M."/>
            <person name="Scarpassa V."/>
            <person name="Calvo E."/>
        </authorList>
    </citation>
    <scope>NUCLEOTIDE SEQUENCE</scope>
</reference>
<accession>A0A2M4DRW5</accession>
<feature type="region of interest" description="Disordered" evidence="1">
    <location>
        <begin position="251"/>
        <end position="339"/>
    </location>
</feature>
<feature type="compositionally biased region" description="Polar residues" evidence="1">
    <location>
        <begin position="300"/>
        <end position="311"/>
    </location>
</feature>
<feature type="compositionally biased region" description="Low complexity" evidence="1">
    <location>
        <begin position="56"/>
        <end position="76"/>
    </location>
</feature>
<evidence type="ECO:0000313" key="2">
    <source>
        <dbReference type="EMBL" id="MBW80315.1"/>
    </source>
</evidence>
<feature type="region of interest" description="Disordered" evidence="1">
    <location>
        <begin position="21"/>
        <end position="76"/>
    </location>
</feature>
<feature type="compositionally biased region" description="Polar residues" evidence="1">
    <location>
        <begin position="251"/>
        <end position="279"/>
    </location>
</feature>
<dbReference type="VEuPathDB" id="VectorBase:ADAC000132"/>
<name>A0A2M4DRW5_ANODA</name>
<evidence type="ECO:0000256" key="1">
    <source>
        <dbReference type="SAM" id="MobiDB-lite"/>
    </source>
</evidence>
<organism evidence="2">
    <name type="scientific">Anopheles darlingi</name>
    <name type="common">Mosquito</name>
    <dbReference type="NCBI Taxonomy" id="43151"/>
    <lineage>
        <taxon>Eukaryota</taxon>
        <taxon>Metazoa</taxon>
        <taxon>Ecdysozoa</taxon>
        <taxon>Arthropoda</taxon>
        <taxon>Hexapoda</taxon>
        <taxon>Insecta</taxon>
        <taxon>Pterygota</taxon>
        <taxon>Neoptera</taxon>
        <taxon>Endopterygota</taxon>
        <taxon>Diptera</taxon>
        <taxon>Nematocera</taxon>
        <taxon>Culicoidea</taxon>
        <taxon>Culicidae</taxon>
        <taxon>Anophelinae</taxon>
        <taxon>Anopheles</taxon>
    </lineage>
</organism>
<protein>
    <submittedName>
        <fullName evidence="2">Putative regulation of antimicrobial peptide biosynthetic process</fullName>
    </submittedName>
</protein>
<dbReference type="VEuPathDB" id="VectorBase:ADAR2_005135"/>
<dbReference type="AlphaFoldDB" id="A0A2M4DRW5"/>